<dbReference type="InParanoid" id="A0A5Q0BCY9"/>
<dbReference type="InterPro" id="IPR058982">
    <property type="entry name" value="Beta-barrel_AprE"/>
</dbReference>
<feature type="domain" description="AprE-like long alpha-helical hairpin" evidence="11">
    <location>
        <begin position="94"/>
        <end position="282"/>
    </location>
</feature>
<dbReference type="GO" id="GO:0015031">
    <property type="term" value="P:protein transport"/>
    <property type="evidence" value="ECO:0007669"/>
    <property type="project" value="InterPro"/>
</dbReference>
<keyword evidence="3 9" id="KW-0813">Transport</keyword>
<dbReference type="Gene3D" id="2.40.30.170">
    <property type="match status" value="1"/>
</dbReference>
<evidence type="ECO:0000259" key="12">
    <source>
        <dbReference type="Pfam" id="PF26002"/>
    </source>
</evidence>
<evidence type="ECO:0000313" key="14">
    <source>
        <dbReference type="Proteomes" id="UP000325755"/>
    </source>
</evidence>
<keyword evidence="7 9" id="KW-1133">Transmembrane helix</keyword>
<keyword evidence="6 9" id="KW-0812">Transmembrane</keyword>
<dbReference type="Pfam" id="PF25994">
    <property type="entry name" value="HH_AprE"/>
    <property type="match status" value="1"/>
</dbReference>
<dbReference type="KEGG" id="mmob:F6R98_01080"/>
<dbReference type="PANTHER" id="PTHR30386">
    <property type="entry name" value="MEMBRANE FUSION SUBUNIT OF EMRAB-TOLC MULTIDRUG EFFLUX PUMP"/>
    <property type="match status" value="1"/>
</dbReference>
<comment type="similarity">
    <text evidence="2 9">Belongs to the membrane fusion protein (MFP) (TC 8.A.1) family.</text>
</comment>
<keyword evidence="10" id="KW-0175">Coiled coil</keyword>
<reference evidence="13 14" key="1">
    <citation type="submission" date="2019-09" db="EMBL/GenBank/DDBJ databases">
        <title>Ecophysiology of the spiral-shaped methanotroph Methylospira mobilis as revealed by the complete genome sequence.</title>
        <authorList>
            <person name="Oshkin I.Y."/>
            <person name="Dedysh S.N."/>
            <person name="Miroshnikov K."/>
            <person name="Danilova O.V."/>
            <person name="Hakobyan A."/>
            <person name="Liesack W."/>
        </authorList>
    </citation>
    <scope>NUCLEOTIDE SEQUENCE [LARGE SCALE GENOMIC DNA]</scope>
    <source>
        <strain evidence="13 14">Shm1</strain>
    </source>
</reference>
<dbReference type="NCBIfam" id="TIGR01843">
    <property type="entry name" value="type_I_hlyD"/>
    <property type="match status" value="1"/>
</dbReference>
<feature type="transmembrane region" description="Helical" evidence="9">
    <location>
        <begin position="20"/>
        <end position="38"/>
    </location>
</feature>
<keyword evidence="5 9" id="KW-0997">Cell inner membrane</keyword>
<dbReference type="InterPro" id="IPR010129">
    <property type="entry name" value="T1SS_HlyD"/>
</dbReference>
<dbReference type="RefSeq" id="WP_153247368.1">
    <property type="nucleotide sequence ID" value="NZ_CP044205.1"/>
</dbReference>
<keyword evidence="8 9" id="KW-0472">Membrane</keyword>
<evidence type="ECO:0000256" key="7">
    <source>
        <dbReference type="ARBA" id="ARBA00022989"/>
    </source>
</evidence>
<dbReference type="OrthoDB" id="9775513at2"/>
<name>A0A5Q0BCY9_9GAMM</name>
<evidence type="ECO:0000256" key="6">
    <source>
        <dbReference type="ARBA" id="ARBA00022692"/>
    </source>
</evidence>
<dbReference type="InterPro" id="IPR058781">
    <property type="entry name" value="HH_AprE-like"/>
</dbReference>
<protein>
    <recommendedName>
        <fullName evidence="9">Membrane fusion protein (MFP) family protein</fullName>
    </recommendedName>
</protein>
<dbReference type="PRINTS" id="PR01490">
    <property type="entry name" value="RTXTOXIND"/>
</dbReference>
<keyword evidence="4 9" id="KW-1003">Cell membrane</keyword>
<evidence type="ECO:0000256" key="4">
    <source>
        <dbReference type="ARBA" id="ARBA00022475"/>
    </source>
</evidence>
<dbReference type="GO" id="GO:0005886">
    <property type="term" value="C:plasma membrane"/>
    <property type="evidence" value="ECO:0007669"/>
    <property type="project" value="UniProtKB-SubCell"/>
</dbReference>
<evidence type="ECO:0000256" key="5">
    <source>
        <dbReference type="ARBA" id="ARBA00022519"/>
    </source>
</evidence>
<evidence type="ECO:0000256" key="3">
    <source>
        <dbReference type="ARBA" id="ARBA00022448"/>
    </source>
</evidence>
<dbReference type="InterPro" id="IPR050739">
    <property type="entry name" value="MFP"/>
</dbReference>
<gene>
    <name evidence="13" type="ORF">F6R98_01080</name>
</gene>
<comment type="subcellular location">
    <subcellularLocation>
        <location evidence="1 9">Cell inner membrane</location>
        <topology evidence="1 9">Single-pass membrane protein</topology>
    </subcellularLocation>
</comment>
<evidence type="ECO:0000256" key="9">
    <source>
        <dbReference type="RuleBase" id="RU365093"/>
    </source>
</evidence>
<dbReference type="Proteomes" id="UP000325755">
    <property type="component" value="Chromosome"/>
</dbReference>
<dbReference type="Pfam" id="PF26002">
    <property type="entry name" value="Beta-barrel_AprE"/>
    <property type="match status" value="1"/>
</dbReference>
<sequence>MKKHLISIAPLTDDSTLRRVGIFLVIAIFGGLGGWAALAPLSSAAHAPGQVTVENYRKTVQHLEGGIIDSIRVRDGDWVEKGQIMVTLNDTQPRAQLEVLRGQYLITMAREARLVALRDDQSRIKYPPELLEARGDPRAAEAMRVQNQTFQARRQSLDNEVHLYQEQIGQLRAKERGLQAQKTGREQLMRSYEAELNDFQTLLKEGYSEKQTVRDLERKFASSQGENGELQSNLAAVNLQMSEIQLKVLQLKKSLQSEVVKELAEVQMNLFELHEKIHALEQTVERSVIKAPDAGKVLGLAVHTLGGVIAPGSRILEIVPQNEKLLVEAHVSPMDIDRVKIGQGAEIRFSVFRSKDLPRIEGKVLALSADSLVSEDPQHTPYYLARVEVNAEGLETLTRLNLELLPGMPAEVLIRTGKRTLFQYLADPLSDSFSRSFIED</sequence>
<feature type="coiled-coil region" evidence="10">
    <location>
        <begin position="140"/>
        <end position="174"/>
    </location>
</feature>
<dbReference type="AlphaFoldDB" id="A0A5Q0BCY9"/>
<keyword evidence="14" id="KW-1185">Reference proteome</keyword>
<organism evidence="13 14">
    <name type="scientific">Candidatus Methylospira mobilis</name>
    <dbReference type="NCBI Taxonomy" id="1808979"/>
    <lineage>
        <taxon>Bacteria</taxon>
        <taxon>Pseudomonadati</taxon>
        <taxon>Pseudomonadota</taxon>
        <taxon>Gammaproteobacteria</taxon>
        <taxon>Methylococcales</taxon>
        <taxon>Methylococcaceae</taxon>
        <taxon>Candidatus Methylospira</taxon>
    </lineage>
</organism>
<evidence type="ECO:0000256" key="1">
    <source>
        <dbReference type="ARBA" id="ARBA00004377"/>
    </source>
</evidence>
<dbReference type="PANTHER" id="PTHR30386:SF17">
    <property type="entry name" value="ALKALINE PROTEASE SECRETION PROTEIN APRE"/>
    <property type="match status" value="1"/>
</dbReference>
<evidence type="ECO:0000256" key="2">
    <source>
        <dbReference type="ARBA" id="ARBA00009477"/>
    </source>
</evidence>
<evidence type="ECO:0000256" key="10">
    <source>
        <dbReference type="SAM" id="Coils"/>
    </source>
</evidence>
<evidence type="ECO:0000256" key="8">
    <source>
        <dbReference type="ARBA" id="ARBA00023136"/>
    </source>
</evidence>
<feature type="domain" description="AprE-like beta-barrel" evidence="12">
    <location>
        <begin position="325"/>
        <end position="417"/>
    </location>
</feature>
<proteinExistence type="inferred from homology"/>
<accession>A0A5Q0BCY9</accession>
<evidence type="ECO:0000259" key="11">
    <source>
        <dbReference type="Pfam" id="PF25994"/>
    </source>
</evidence>
<dbReference type="EMBL" id="CP044205">
    <property type="protein sequence ID" value="QFY41389.1"/>
    <property type="molecule type" value="Genomic_DNA"/>
</dbReference>
<dbReference type="Gene3D" id="1.10.287.1490">
    <property type="match status" value="1"/>
</dbReference>
<evidence type="ECO:0000313" key="13">
    <source>
        <dbReference type="EMBL" id="QFY41389.1"/>
    </source>
</evidence>